<feature type="chain" id="PRO_5019375888" description="Lipoprotein" evidence="1">
    <location>
        <begin position="23"/>
        <end position="194"/>
    </location>
</feature>
<evidence type="ECO:0008006" key="4">
    <source>
        <dbReference type="Google" id="ProtNLM"/>
    </source>
</evidence>
<dbReference type="OrthoDB" id="1449988at2"/>
<organism evidence="2 3">
    <name type="scientific">Flavobacterium cupreum</name>
    <dbReference type="NCBI Taxonomy" id="2133766"/>
    <lineage>
        <taxon>Bacteria</taxon>
        <taxon>Pseudomonadati</taxon>
        <taxon>Bacteroidota</taxon>
        <taxon>Flavobacteriia</taxon>
        <taxon>Flavobacteriales</taxon>
        <taxon>Flavobacteriaceae</taxon>
        <taxon>Flavobacterium</taxon>
    </lineage>
</organism>
<feature type="signal peptide" evidence="1">
    <location>
        <begin position="1"/>
        <end position="22"/>
    </location>
</feature>
<accession>A0A434ABS2</accession>
<dbReference type="PROSITE" id="PS51257">
    <property type="entry name" value="PROKAR_LIPOPROTEIN"/>
    <property type="match status" value="1"/>
</dbReference>
<sequence>MSKIKLGLVTLFIVTIAFISCSKDSDSATSIDENSIAGRLKFLNANDRISTSLAGKKAEGDIIIVQWDEWGRASKNCGGWGLCNAEWFPIEEAPIDPPIIEVPELEGKSSKQYSVPQNGGSTILEFDAKTNKHYIDILLAESVPSDIPGSAITFKIDKDFSLNLKSGKNLVFHSGNYTYDKSLGDFGGYRIYLD</sequence>
<gene>
    <name evidence="2" type="ORF">D0817_03665</name>
</gene>
<dbReference type="Proteomes" id="UP000288102">
    <property type="component" value="Unassembled WGS sequence"/>
</dbReference>
<reference evidence="3" key="1">
    <citation type="journal article" date="2019" name="Syst. Appl. Microbiol.">
        <title>Flavobacterium circumlabens sp. nov. and Flavobacterium cupreum sp. nov., two psychrotrophic species isolated from Antarctic environmental samples.</title>
        <authorList>
            <person name="Kralova S."/>
            <person name="Busse H.-J."/>
            <person name="Svec P."/>
            <person name="Maslanova I."/>
            <person name="Stankova E."/>
            <person name="Bartak M."/>
            <person name="Sedlacek I."/>
        </authorList>
    </citation>
    <scope>NUCLEOTIDE SEQUENCE [LARGE SCALE GENOMIC DNA]</scope>
    <source>
        <strain evidence="3">CCM 8825</strain>
    </source>
</reference>
<evidence type="ECO:0000313" key="2">
    <source>
        <dbReference type="EMBL" id="RUT71794.1"/>
    </source>
</evidence>
<evidence type="ECO:0000313" key="3">
    <source>
        <dbReference type="Proteomes" id="UP000288102"/>
    </source>
</evidence>
<keyword evidence="1" id="KW-0732">Signal</keyword>
<dbReference type="EMBL" id="QWDM01000002">
    <property type="protein sequence ID" value="RUT71794.1"/>
    <property type="molecule type" value="Genomic_DNA"/>
</dbReference>
<evidence type="ECO:0000256" key="1">
    <source>
        <dbReference type="SAM" id="SignalP"/>
    </source>
</evidence>
<comment type="caution">
    <text evidence="2">The sequence shown here is derived from an EMBL/GenBank/DDBJ whole genome shotgun (WGS) entry which is preliminary data.</text>
</comment>
<protein>
    <recommendedName>
        <fullName evidence="4">Lipoprotein</fullName>
    </recommendedName>
</protein>
<keyword evidence="3" id="KW-1185">Reference proteome</keyword>
<name>A0A434ABS2_9FLAO</name>
<dbReference type="AlphaFoldDB" id="A0A434ABS2"/>
<proteinExistence type="predicted"/>
<dbReference type="RefSeq" id="WP_127337039.1">
    <property type="nucleotide sequence ID" value="NZ_QWDM01000002.1"/>
</dbReference>